<feature type="compositionally biased region" description="Polar residues" evidence="1">
    <location>
        <begin position="145"/>
        <end position="154"/>
    </location>
</feature>
<protein>
    <submittedName>
        <fullName evidence="2">Uncharacterized protein</fullName>
    </submittedName>
</protein>
<evidence type="ECO:0000313" key="3">
    <source>
        <dbReference type="Proteomes" id="UP000019487"/>
    </source>
</evidence>
<name>W9CEJ2_SCLBF</name>
<gene>
    <name evidence="2" type="ORF">SBOR_5344</name>
</gene>
<evidence type="ECO:0000256" key="1">
    <source>
        <dbReference type="SAM" id="MobiDB-lite"/>
    </source>
</evidence>
<proteinExistence type="predicted"/>
<feature type="region of interest" description="Disordered" evidence="1">
    <location>
        <begin position="59"/>
        <end position="161"/>
    </location>
</feature>
<dbReference type="AlphaFoldDB" id="W9CEJ2"/>
<organism evidence="2 3">
    <name type="scientific">Sclerotinia borealis (strain F-4128)</name>
    <dbReference type="NCBI Taxonomy" id="1432307"/>
    <lineage>
        <taxon>Eukaryota</taxon>
        <taxon>Fungi</taxon>
        <taxon>Dikarya</taxon>
        <taxon>Ascomycota</taxon>
        <taxon>Pezizomycotina</taxon>
        <taxon>Leotiomycetes</taxon>
        <taxon>Helotiales</taxon>
        <taxon>Sclerotiniaceae</taxon>
        <taxon>Sclerotinia</taxon>
    </lineage>
</organism>
<dbReference type="HOGENOM" id="CLU_1116306_0_0_1"/>
<dbReference type="Proteomes" id="UP000019487">
    <property type="component" value="Unassembled WGS sequence"/>
</dbReference>
<comment type="caution">
    <text evidence="2">The sequence shown here is derived from an EMBL/GenBank/DDBJ whole genome shotgun (WGS) entry which is preliminary data.</text>
</comment>
<reference evidence="2 3" key="1">
    <citation type="journal article" date="2014" name="Genome Announc.">
        <title>Draft genome sequence of Sclerotinia borealis, a psychrophilic plant pathogenic fungus.</title>
        <authorList>
            <person name="Mardanov A.V."/>
            <person name="Beletsky A.V."/>
            <person name="Kadnikov V.V."/>
            <person name="Ignatov A.N."/>
            <person name="Ravin N.V."/>
        </authorList>
    </citation>
    <scope>NUCLEOTIDE SEQUENCE [LARGE SCALE GENOMIC DNA]</scope>
    <source>
        <strain evidence="3">F-4157</strain>
    </source>
</reference>
<dbReference type="EMBL" id="AYSA01000258">
    <property type="protein sequence ID" value="ESZ94276.1"/>
    <property type="molecule type" value="Genomic_DNA"/>
</dbReference>
<evidence type="ECO:0000313" key="2">
    <source>
        <dbReference type="EMBL" id="ESZ94276.1"/>
    </source>
</evidence>
<keyword evidence="3" id="KW-1185">Reference proteome</keyword>
<feature type="compositionally biased region" description="Polar residues" evidence="1">
    <location>
        <begin position="59"/>
        <end position="69"/>
    </location>
</feature>
<sequence>MQTASDGSDVHSSIKEIIGSCGSLRKAIDNHANAISAHQLTLLMLVESIKIGTPSASVVGNTTSTQLSTPDPKKIVPGPRRRVRSGVTVTDPITPIQEDAPEDTPQNDPKDEKETPTPSVAPSVRNPKVRRVRRVVSSAEPPQSDAGTEYTTDLPTGDSKTKEIRVEEATHVRSFAEWCKSAIPDDPVFSEILFTSAEDLTIHNELCKNVLVYIRDRKIQDIQYDAYEELRSSHSESSEWATENILNKK</sequence>
<accession>W9CEJ2</accession>